<organism evidence="1">
    <name type="scientific">marine sediment metagenome</name>
    <dbReference type="NCBI Taxonomy" id="412755"/>
    <lineage>
        <taxon>unclassified sequences</taxon>
        <taxon>metagenomes</taxon>
        <taxon>ecological metagenomes</taxon>
    </lineage>
</organism>
<sequence length="78" mass="9063">MGHPDDWVEHSDTSDCVCRWCKHGEEHHGIGREQGALLERAMILFYRVRAEANTPLSLAREVDTWLDAMDVAEDLWQR</sequence>
<accession>A0A0F9PYD4</accession>
<dbReference type="AlphaFoldDB" id="A0A0F9PYD4"/>
<evidence type="ECO:0000313" key="1">
    <source>
        <dbReference type="EMBL" id="KKM98177.1"/>
    </source>
</evidence>
<proteinExistence type="predicted"/>
<name>A0A0F9PYD4_9ZZZZ</name>
<dbReference type="EMBL" id="LAZR01005656">
    <property type="protein sequence ID" value="KKM98177.1"/>
    <property type="molecule type" value="Genomic_DNA"/>
</dbReference>
<protein>
    <submittedName>
        <fullName evidence="1">Uncharacterized protein</fullName>
    </submittedName>
</protein>
<reference evidence="1" key="1">
    <citation type="journal article" date="2015" name="Nature">
        <title>Complex archaea that bridge the gap between prokaryotes and eukaryotes.</title>
        <authorList>
            <person name="Spang A."/>
            <person name="Saw J.H."/>
            <person name="Jorgensen S.L."/>
            <person name="Zaremba-Niedzwiedzka K."/>
            <person name="Martijn J."/>
            <person name="Lind A.E."/>
            <person name="van Eijk R."/>
            <person name="Schleper C."/>
            <person name="Guy L."/>
            <person name="Ettema T.J."/>
        </authorList>
    </citation>
    <scope>NUCLEOTIDE SEQUENCE</scope>
</reference>
<gene>
    <name evidence="1" type="ORF">LCGC14_1160540</name>
</gene>
<comment type="caution">
    <text evidence="1">The sequence shown here is derived from an EMBL/GenBank/DDBJ whole genome shotgun (WGS) entry which is preliminary data.</text>
</comment>